<evidence type="ECO:0000313" key="3">
    <source>
        <dbReference type="EMBL" id="ETN45280.1"/>
    </source>
</evidence>
<feature type="compositionally biased region" description="Polar residues" evidence="1">
    <location>
        <begin position="317"/>
        <end position="328"/>
    </location>
</feature>
<feature type="region of interest" description="Disordered" evidence="1">
    <location>
        <begin position="473"/>
        <end position="535"/>
    </location>
</feature>
<feature type="compositionally biased region" description="Polar residues" evidence="1">
    <location>
        <begin position="571"/>
        <end position="585"/>
    </location>
</feature>
<dbReference type="EMBL" id="KB822712">
    <property type="protein sequence ID" value="ETN45280.1"/>
    <property type="molecule type" value="Genomic_DNA"/>
</dbReference>
<feature type="region of interest" description="Disordered" evidence="1">
    <location>
        <begin position="551"/>
        <end position="602"/>
    </location>
</feature>
<organism evidence="3 4">
    <name type="scientific">Cyphellophora europaea (strain CBS 101466)</name>
    <name type="common">Phialophora europaea</name>
    <dbReference type="NCBI Taxonomy" id="1220924"/>
    <lineage>
        <taxon>Eukaryota</taxon>
        <taxon>Fungi</taxon>
        <taxon>Dikarya</taxon>
        <taxon>Ascomycota</taxon>
        <taxon>Pezizomycotina</taxon>
        <taxon>Eurotiomycetes</taxon>
        <taxon>Chaetothyriomycetidae</taxon>
        <taxon>Chaetothyriales</taxon>
        <taxon>Cyphellophoraceae</taxon>
        <taxon>Cyphellophora</taxon>
    </lineage>
</organism>
<gene>
    <name evidence="3" type="ORF">HMPREF1541_09111</name>
</gene>
<dbReference type="HOGENOM" id="CLU_007072_0_0_1"/>
<evidence type="ECO:0000313" key="4">
    <source>
        <dbReference type="Proteomes" id="UP000030752"/>
    </source>
</evidence>
<feature type="domain" description="LsmAD" evidence="2">
    <location>
        <begin position="170"/>
        <end position="241"/>
    </location>
</feature>
<feature type="region of interest" description="Disordered" evidence="1">
    <location>
        <begin position="823"/>
        <end position="844"/>
    </location>
</feature>
<accession>W2S9F8</accession>
<dbReference type="AlphaFoldDB" id="W2S9F8"/>
<feature type="compositionally biased region" description="Low complexity" evidence="1">
    <location>
        <begin position="425"/>
        <end position="436"/>
    </location>
</feature>
<feature type="region of interest" description="Disordered" evidence="1">
    <location>
        <begin position="909"/>
        <end position="939"/>
    </location>
</feature>
<feature type="compositionally biased region" description="Polar residues" evidence="1">
    <location>
        <begin position="823"/>
        <end position="834"/>
    </location>
</feature>
<dbReference type="VEuPathDB" id="FungiDB:HMPREF1541_09111"/>
<feature type="region of interest" description="Disordered" evidence="1">
    <location>
        <begin position="105"/>
        <end position="132"/>
    </location>
</feature>
<dbReference type="GO" id="GO:0010494">
    <property type="term" value="C:cytoplasmic stress granule"/>
    <property type="evidence" value="ECO:0007669"/>
    <property type="project" value="TreeGrafter"/>
</dbReference>
<evidence type="ECO:0000259" key="2">
    <source>
        <dbReference type="SMART" id="SM01272"/>
    </source>
</evidence>
<name>W2S9F8_CYPE1</name>
<feature type="region of interest" description="Disordered" evidence="1">
    <location>
        <begin position="417"/>
        <end position="443"/>
    </location>
</feature>
<dbReference type="InParanoid" id="W2S9F8"/>
<dbReference type="GO" id="GO:0003729">
    <property type="term" value="F:mRNA binding"/>
    <property type="evidence" value="ECO:0007669"/>
    <property type="project" value="TreeGrafter"/>
</dbReference>
<dbReference type="Pfam" id="PF14438">
    <property type="entry name" value="SM-ATX"/>
    <property type="match status" value="1"/>
</dbReference>
<dbReference type="InterPro" id="IPR045117">
    <property type="entry name" value="ATXN2-like"/>
</dbReference>
<evidence type="ECO:0000256" key="1">
    <source>
        <dbReference type="SAM" id="MobiDB-lite"/>
    </source>
</evidence>
<proteinExistence type="predicted"/>
<dbReference type="STRING" id="1220924.W2S9F8"/>
<dbReference type="SMART" id="SM01272">
    <property type="entry name" value="LsmAD"/>
    <property type="match status" value="1"/>
</dbReference>
<feature type="compositionally biased region" description="Polar residues" evidence="1">
    <location>
        <begin position="112"/>
        <end position="131"/>
    </location>
</feature>
<dbReference type="RefSeq" id="XP_008712008.1">
    <property type="nucleotide sequence ID" value="XM_008713786.1"/>
</dbReference>
<dbReference type="Pfam" id="PF06741">
    <property type="entry name" value="LsmAD"/>
    <property type="match status" value="1"/>
</dbReference>
<dbReference type="Proteomes" id="UP000030752">
    <property type="component" value="Unassembled WGS sequence"/>
</dbReference>
<dbReference type="PANTHER" id="PTHR12854">
    <property type="entry name" value="ATAXIN 2-RELATED"/>
    <property type="match status" value="1"/>
</dbReference>
<keyword evidence="4" id="KW-1185">Reference proteome</keyword>
<dbReference type="eggNOG" id="KOG2375">
    <property type="taxonomic scope" value="Eukaryota"/>
</dbReference>
<dbReference type="PROSITE" id="PS51257">
    <property type="entry name" value="PROKAR_LIPOPROTEIN"/>
    <property type="match status" value="1"/>
</dbReference>
<feature type="compositionally biased region" description="Polar residues" evidence="1">
    <location>
        <begin position="280"/>
        <end position="292"/>
    </location>
</feature>
<feature type="compositionally biased region" description="Polar residues" evidence="1">
    <location>
        <begin position="520"/>
        <end position="535"/>
    </location>
</feature>
<feature type="compositionally biased region" description="Low complexity" evidence="1">
    <location>
        <begin position="473"/>
        <end position="484"/>
    </location>
</feature>
<feature type="region of interest" description="Disordered" evidence="1">
    <location>
        <begin position="206"/>
        <end position="345"/>
    </location>
</feature>
<dbReference type="OrthoDB" id="2275718at2759"/>
<reference evidence="3 4" key="1">
    <citation type="submission" date="2013-03" db="EMBL/GenBank/DDBJ databases">
        <title>The Genome Sequence of Phialophora europaea CBS 101466.</title>
        <authorList>
            <consortium name="The Broad Institute Genomics Platform"/>
            <person name="Cuomo C."/>
            <person name="de Hoog S."/>
            <person name="Gorbushina A."/>
            <person name="Walker B."/>
            <person name="Young S.K."/>
            <person name="Zeng Q."/>
            <person name="Gargeya S."/>
            <person name="Fitzgerald M."/>
            <person name="Haas B."/>
            <person name="Abouelleil A."/>
            <person name="Allen A.W."/>
            <person name="Alvarado L."/>
            <person name="Arachchi H.M."/>
            <person name="Berlin A.M."/>
            <person name="Chapman S.B."/>
            <person name="Gainer-Dewar J."/>
            <person name="Goldberg J."/>
            <person name="Griggs A."/>
            <person name="Gujja S."/>
            <person name="Hansen M."/>
            <person name="Howarth C."/>
            <person name="Imamovic A."/>
            <person name="Ireland A."/>
            <person name="Larimer J."/>
            <person name="McCowan C."/>
            <person name="Murphy C."/>
            <person name="Pearson M."/>
            <person name="Poon T.W."/>
            <person name="Priest M."/>
            <person name="Roberts A."/>
            <person name="Saif S."/>
            <person name="Shea T."/>
            <person name="Sisk P."/>
            <person name="Sykes S."/>
            <person name="Wortman J."/>
            <person name="Nusbaum C."/>
            <person name="Birren B."/>
        </authorList>
    </citation>
    <scope>NUCLEOTIDE SEQUENCE [LARGE SCALE GENOMIC DNA]</scope>
    <source>
        <strain evidence="3 4">CBS 101466</strain>
    </source>
</reference>
<dbReference type="GO" id="GO:0034063">
    <property type="term" value="P:stress granule assembly"/>
    <property type="evidence" value="ECO:0007669"/>
    <property type="project" value="TreeGrafter"/>
</dbReference>
<feature type="compositionally biased region" description="Polar residues" evidence="1">
    <location>
        <begin position="923"/>
        <end position="939"/>
    </location>
</feature>
<dbReference type="InterPro" id="IPR009604">
    <property type="entry name" value="LsmAD_domain"/>
</dbReference>
<feature type="region of interest" description="Disordered" evidence="1">
    <location>
        <begin position="620"/>
        <end position="645"/>
    </location>
</feature>
<dbReference type="PANTHER" id="PTHR12854:SF7">
    <property type="entry name" value="ATAXIN-2 HOMOLOG"/>
    <property type="match status" value="1"/>
</dbReference>
<protein>
    <recommendedName>
        <fullName evidence="2">LsmAD domain-containing protein</fullName>
    </recommendedName>
</protein>
<dbReference type="InterPro" id="IPR025852">
    <property type="entry name" value="SM_dom_ATX"/>
</dbReference>
<feature type="compositionally biased region" description="Low complexity" evidence="1">
    <location>
        <begin position="553"/>
        <end position="570"/>
    </location>
</feature>
<sequence length="939" mass="100978">MNSQKDAGLSDKHAHDRTTYFLGGAVGCIVLLTLKNGERFEGLLAGSTLPSANAKISLKMTKKLAGDGHNTNGVANREAALAGASPDHAMTFEFKDLADAQIPDFSIPEPTKMSNGASKFQTDTDISGNQSRGERMLQKWVPDASDATDFSLESGNTGSWDQFAANKQLFGAQSTYDESYYTTHLDRSSESYRAREAKATKLAKEIEGSQSTNQHVREERGQSAQHEIDDEEAKYSGVRRDENGFPLLPTGGLNKYTPPARRAPTGQPTVPGAPFDSAIVSAQLSKSDNKTPAGQPEHRQKSPAQEADSAAPESDNHVSTESASTATVPTPPGQLQHAQPAGGQTEGVEARVLQHFRQFAVTEKQRVAEKKRIQSNHERTAKLNELMRFSKSFKLKTPVPQDLVGILAKDPVKQEEIVQKAQDESTSTHATPTSTPKDTPIRAKDIAQIPPFQGGRGRGLPTSASMRLDKVSPLLGGLPAKGPTGPKPGKPVQAQQLPAPIPLPDARLPPTGPMADQGPASPSRSSLQTPLSATSASRFNLNVKASEFKPNVAAPSFNPTPSNAPSSPSSVQRAGSVSRAASPSTFFGARKPKPASERPSIAANFNSIKKLKQDVVDAVAKHQAGKSEDGQPAPKDYASNGGIPNAFLTPPRWQVAAENEEKTYLTPFERPSIVSPGAGRTGSAPHMPYHQQLPTMPAGPNMAHMQGPHQMPQGVPAGYGHQFDDQHRMPMMQPGQPMFSSPSVQSRQPSAYASPMGNAAQLTYGQPPYFGGQMPMQMRPYPGTPHGQGQMAAPVMMTQQSNGPYMGMPQQFSGQVPMYSPSPSHAYPQQNGYGSPSRAPMMMQQGSQQGHHHAQPMMWTNSAQGGPMGYGQQGQMNMYRQGYSQYGTSPQQPYPGQQQRAMSGSYGQIPKMMHMQPGHVPHQPQNYGQVDMNQSEEGK</sequence>
<dbReference type="GeneID" id="19976450"/>